<dbReference type="Proteomes" id="UP000325313">
    <property type="component" value="Unassembled WGS sequence"/>
</dbReference>
<accession>A0A5B0P6F0</accession>
<evidence type="ECO:0000313" key="4">
    <source>
        <dbReference type="EMBL" id="KAA1131872.1"/>
    </source>
</evidence>
<keyword evidence="5" id="KW-1185">Reference proteome</keyword>
<evidence type="ECO:0000313" key="6">
    <source>
        <dbReference type="Proteomes" id="UP000325313"/>
    </source>
</evidence>
<proteinExistence type="predicted"/>
<sequence length="103" mass="11900">MLDRISTVALILSLIFMRFAMGAYKITEWDSVGTRENELHTTYQNSRQAVADQKESARQADIIASRYGENNPDTRRYRQIQSHYDLASQTARKENTDAKNHYG</sequence>
<dbReference type="AlphaFoldDB" id="A0A5B0P6F0"/>
<name>A0A5B0P6F0_PUCGR</name>
<comment type="caution">
    <text evidence="3">The sequence shown here is derived from an EMBL/GenBank/DDBJ whole genome shotgun (WGS) entry which is preliminary data.</text>
</comment>
<dbReference type="EMBL" id="VDEP01000102">
    <property type="protein sequence ID" value="KAA1131872.1"/>
    <property type="molecule type" value="Genomic_DNA"/>
</dbReference>
<organism evidence="3 5">
    <name type="scientific">Puccinia graminis f. sp. tritici</name>
    <dbReference type="NCBI Taxonomy" id="56615"/>
    <lineage>
        <taxon>Eukaryota</taxon>
        <taxon>Fungi</taxon>
        <taxon>Dikarya</taxon>
        <taxon>Basidiomycota</taxon>
        <taxon>Pucciniomycotina</taxon>
        <taxon>Pucciniomycetes</taxon>
        <taxon>Pucciniales</taxon>
        <taxon>Pucciniaceae</taxon>
        <taxon>Puccinia</taxon>
    </lineage>
</organism>
<feature type="compositionally biased region" description="Basic and acidic residues" evidence="1">
    <location>
        <begin position="91"/>
        <end position="103"/>
    </location>
</feature>
<feature type="signal peptide" evidence="2">
    <location>
        <begin position="1"/>
        <end position="22"/>
    </location>
</feature>
<dbReference type="EMBL" id="VSWC01000067">
    <property type="protein sequence ID" value="KAA1096566.1"/>
    <property type="molecule type" value="Genomic_DNA"/>
</dbReference>
<feature type="chain" id="PRO_5036366340" evidence="2">
    <location>
        <begin position="23"/>
        <end position="103"/>
    </location>
</feature>
<reference evidence="5 6" key="1">
    <citation type="submission" date="2019-05" db="EMBL/GenBank/DDBJ databases">
        <title>Emergence of the Ug99 lineage of the wheat stem rust pathogen through somatic hybridization.</title>
        <authorList>
            <person name="Li F."/>
            <person name="Upadhyaya N.M."/>
            <person name="Sperschneider J."/>
            <person name="Matny O."/>
            <person name="Nguyen-Phuc H."/>
            <person name="Mago R."/>
            <person name="Raley C."/>
            <person name="Miller M.E."/>
            <person name="Silverstein K.A.T."/>
            <person name="Henningsen E."/>
            <person name="Hirsch C.D."/>
            <person name="Visser B."/>
            <person name="Pretorius Z.A."/>
            <person name="Steffenson B.J."/>
            <person name="Schwessinger B."/>
            <person name="Dodds P.N."/>
            <person name="Figueroa M."/>
        </authorList>
    </citation>
    <scope>NUCLEOTIDE SEQUENCE [LARGE SCALE GENOMIC DNA]</scope>
    <source>
        <strain evidence="3">21-0</strain>
        <strain evidence="4 6">Ug99</strain>
    </source>
</reference>
<evidence type="ECO:0000313" key="5">
    <source>
        <dbReference type="Proteomes" id="UP000324748"/>
    </source>
</evidence>
<evidence type="ECO:0000313" key="3">
    <source>
        <dbReference type="EMBL" id="KAA1096566.1"/>
    </source>
</evidence>
<dbReference type="Proteomes" id="UP000324748">
    <property type="component" value="Unassembled WGS sequence"/>
</dbReference>
<gene>
    <name evidence="3" type="ORF">PGT21_020897</name>
    <name evidence="4" type="ORF">PGTUg99_031330</name>
</gene>
<evidence type="ECO:0000256" key="1">
    <source>
        <dbReference type="SAM" id="MobiDB-lite"/>
    </source>
</evidence>
<keyword evidence="2" id="KW-0732">Signal</keyword>
<feature type="region of interest" description="Disordered" evidence="1">
    <location>
        <begin position="82"/>
        <end position="103"/>
    </location>
</feature>
<evidence type="ECO:0000256" key="2">
    <source>
        <dbReference type="SAM" id="SignalP"/>
    </source>
</evidence>
<protein>
    <submittedName>
        <fullName evidence="3">Uncharacterized protein</fullName>
    </submittedName>
</protein>